<feature type="transmembrane region" description="Helical" evidence="1">
    <location>
        <begin position="241"/>
        <end position="261"/>
    </location>
</feature>
<feature type="transmembrane region" description="Helical" evidence="1">
    <location>
        <begin position="172"/>
        <end position="196"/>
    </location>
</feature>
<name>A0A917C0J9_9PROT</name>
<dbReference type="RefSeq" id="WP_188664590.1">
    <property type="nucleotide sequence ID" value="NZ_BMHV01000013.1"/>
</dbReference>
<feature type="domain" description="Urease accessory protein UreH-like transmembrane" evidence="2">
    <location>
        <begin position="32"/>
        <end position="249"/>
    </location>
</feature>
<accession>A0A917C0J9</accession>
<reference evidence="3" key="1">
    <citation type="journal article" date="2014" name="Int. J. Syst. Evol. Microbiol.">
        <title>Complete genome sequence of Corynebacterium casei LMG S-19264T (=DSM 44701T), isolated from a smear-ripened cheese.</title>
        <authorList>
            <consortium name="US DOE Joint Genome Institute (JGI-PGF)"/>
            <person name="Walter F."/>
            <person name="Albersmeier A."/>
            <person name="Kalinowski J."/>
            <person name="Ruckert C."/>
        </authorList>
    </citation>
    <scope>NUCLEOTIDE SEQUENCE</scope>
    <source>
        <strain evidence="3">CGMCC 1.15254</strain>
    </source>
</reference>
<feature type="transmembrane region" description="Helical" evidence="1">
    <location>
        <begin position="112"/>
        <end position="130"/>
    </location>
</feature>
<keyword evidence="1" id="KW-1133">Transmembrane helix</keyword>
<dbReference type="InterPro" id="IPR039447">
    <property type="entry name" value="UreH-like_TM_dom"/>
</dbReference>
<evidence type="ECO:0000256" key="1">
    <source>
        <dbReference type="SAM" id="Phobius"/>
    </source>
</evidence>
<organism evidence="3 4">
    <name type="scientific">Terasakiella brassicae</name>
    <dbReference type="NCBI Taxonomy" id="1634917"/>
    <lineage>
        <taxon>Bacteria</taxon>
        <taxon>Pseudomonadati</taxon>
        <taxon>Pseudomonadota</taxon>
        <taxon>Alphaproteobacteria</taxon>
        <taxon>Rhodospirillales</taxon>
        <taxon>Terasakiellaceae</taxon>
        <taxon>Terasakiella</taxon>
    </lineage>
</organism>
<sequence length="262" mass="27788">MESELLLMTMLQAGLAHCTVVVEDNGSLLISLFMAGLVGSATHCVTMCAPFVLSQVTTRLEHIPLSQMSEFKRISGAALLPYHLGRMTTYIILGFFVGLLAQGVIEFSGMKWISAGLLLFAALFFLGYALKKLGVSFPNMPFFGTQNRCEKSALSDKLGQILKPFFARPTGLNGYFLGIGLGFLPCGLLYGALAAAGATGDFVAGAFGMAAFALGTVPSLMVVGFAGHLAGQKWQQIVTDLAPMLLIINAGVLAYLAYTLVI</sequence>
<evidence type="ECO:0000313" key="4">
    <source>
        <dbReference type="Proteomes" id="UP000632498"/>
    </source>
</evidence>
<keyword evidence="1" id="KW-0812">Transmembrane</keyword>
<dbReference type="EMBL" id="BMHV01000013">
    <property type="protein sequence ID" value="GGF66455.1"/>
    <property type="molecule type" value="Genomic_DNA"/>
</dbReference>
<gene>
    <name evidence="3" type="ORF">GCM10011332_20710</name>
</gene>
<dbReference type="Proteomes" id="UP000632498">
    <property type="component" value="Unassembled WGS sequence"/>
</dbReference>
<dbReference type="PANTHER" id="PTHR42208">
    <property type="entry name" value="HEAVY METAL TRANSPORTER-RELATED"/>
    <property type="match status" value="1"/>
</dbReference>
<feature type="transmembrane region" description="Helical" evidence="1">
    <location>
        <begin position="74"/>
        <end position="100"/>
    </location>
</feature>
<feature type="transmembrane region" description="Helical" evidence="1">
    <location>
        <begin position="28"/>
        <end position="53"/>
    </location>
</feature>
<feature type="transmembrane region" description="Helical" evidence="1">
    <location>
        <begin position="202"/>
        <end position="229"/>
    </location>
</feature>
<protein>
    <submittedName>
        <fullName evidence="3">Membrane protein</fullName>
    </submittedName>
</protein>
<evidence type="ECO:0000259" key="2">
    <source>
        <dbReference type="Pfam" id="PF13386"/>
    </source>
</evidence>
<evidence type="ECO:0000313" key="3">
    <source>
        <dbReference type="EMBL" id="GGF66455.1"/>
    </source>
</evidence>
<comment type="caution">
    <text evidence="3">The sequence shown here is derived from an EMBL/GenBank/DDBJ whole genome shotgun (WGS) entry which is preliminary data.</text>
</comment>
<dbReference type="Pfam" id="PF13386">
    <property type="entry name" value="DsbD_2"/>
    <property type="match status" value="1"/>
</dbReference>
<reference evidence="3" key="2">
    <citation type="submission" date="2020-09" db="EMBL/GenBank/DDBJ databases">
        <authorList>
            <person name="Sun Q."/>
            <person name="Zhou Y."/>
        </authorList>
    </citation>
    <scope>NUCLEOTIDE SEQUENCE</scope>
    <source>
        <strain evidence="3">CGMCC 1.15254</strain>
    </source>
</reference>
<keyword evidence="1" id="KW-0472">Membrane</keyword>
<proteinExistence type="predicted"/>
<dbReference type="AlphaFoldDB" id="A0A917C0J9"/>
<keyword evidence="4" id="KW-1185">Reference proteome</keyword>
<dbReference type="PANTHER" id="PTHR42208:SF1">
    <property type="entry name" value="HEAVY METAL TRANSPORTER"/>
    <property type="match status" value="1"/>
</dbReference>